<sequence length="192" mass="21392">LDHPPALAPAIDECIHVPHQIGRQEPPDRPRPVRQPELDPTRSLRAVGRLVRHDVRHAVVLRRPRGALLEARRHGHLEHLLLAQSADVRGRAAPSSGRRPPVEPPPAPRAPPRVRRARRRVRLPLEEILLLPPVLRQAQVHLGRARARRGEVVEDAEDGVALGLEGLDLGRQAEVAYDLRPFLRGVEVPVSP</sequence>
<evidence type="ECO:0000256" key="1">
    <source>
        <dbReference type="SAM" id="MobiDB-lite"/>
    </source>
</evidence>
<evidence type="ECO:0000313" key="3">
    <source>
        <dbReference type="Proteomes" id="UP000266841"/>
    </source>
</evidence>
<keyword evidence="3" id="KW-1185">Reference proteome</keyword>
<feature type="compositionally biased region" description="Pro residues" evidence="1">
    <location>
        <begin position="102"/>
        <end position="111"/>
    </location>
</feature>
<dbReference type="AlphaFoldDB" id="K0STL5"/>
<proteinExistence type="predicted"/>
<feature type="non-terminal residue" evidence="2">
    <location>
        <position position="1"/>
    </location>
</feature>
<name>K0STL5_THAOC</name>
<comment type="caution">
    <text evidence="2">The sequence shown here is derived from an EMBL/GenBank/DDBJ whole genome shotgun (WGS) entry which is preliminary data.</text>
</comment>
<organism evidence="2 3">
    <name type="scientific">Thalassiosira oceanica</name>
    <name type="common">Marine diatom</name>
    <dbReference type="NCBI Taxonomy" id="159749"/>
    <lineage>
        <taxon>Eukaryota</taxon>
        <taxon>Sar</taxon>
        <taxon>Stramenopiles</taxon>
        <taxon>Ochrophyta</taxon>
        <taxon>Bacillariophyta</taxon>
        <taxon>Coscinodiscophyceae</taxon>
        <taxon>Thalassiosirophycidae</taxon>
        <taxon>Thalassiosirales</taxon>
        <taxon>Thalassiosiraceae</taxon>
        <taxon>Thalassiosira</taxon>
    </lineage>
</organism>
<feature type="region of interest" description="Disordered" evidence="1">
    <location>
        <begin position="83"/>
        <end position="116"/>
    </location>
</feature>
<dbReference type="EMBL" id="AGNL01017329">
    <property type="protein sequence ID" value="EJK64371.1"/>
    <property type="molecule type" value="Genomic_DNA"/>
</dbReference>
<reference evidence="2 3" key="1">
    <citation type="journal article" date="2012" name="Genome Biol.">
        <title>Genome and low-iron response of an oceanic diatom adapted to chronic iron limitation.</title>
        <authorList>
            <person name="Lommer M."/>
            <person name="Specht M."/>
            <person name="Roy A.S."/>
            <person name="Kraemer L."/>
            <person name="Andreson R."/>
            <person name="Gutowska M.A."/>
            <person name="Wolf J."/>
            <person name="Bergner S.V."/>
            <person name="Schilhabel M.B."/>
            <person name="Klostermeier U.C."/>
            <person name="Beiko R.G."/>
            <person name="Rosenstiel P."/>
            <person name="Hippler M."/>
            <person name="Laroche J."/>
        </authorList>
    </citation>
    <scope>NUCLEOTIDE SEQUENCE [LARGE SCALE GENOMIC DNA]</scope>
    <source>
        <strain evidence="2 3">CCMP1005</strain>
    </source>
</reference>
<protein>
    <submittedName>
        <fullName evidence="2">Uncharacterized protein</fullName>
    </submittedName>
</protein>
<accession>K0STL5</accession>
<gene>
    <name evidence="2" type="ORF">THAOC_14900</name>
</gene>
<feature type="region of interest" description="Disordered" evidence="1">
    <location>
        <begin position="21"/>
        <end position="40"/>
    </location>
</feature>
<feature type="compositionally biased region" description="Basic and acidic residues" evidence="1">
    <location>
        <begin position="25"/>
        <end position="40"/>
    </location>
</feature>
<evidence type="ECO:0000313" key="2">
    <source>
        <dbReference type="EMBL" id="EJK64371.1"/>
    </source>
</evidence>
<dbReference type="Proteomes" id="UP000266841">
    <property type="component" value="Unassembled WGS sequence"/>
</dbReference>